<evidence type="ECO:0000313" key="6">
    <source>
        <dbReference type="EMBL" id="MFC6766510.1"/>
    </source>
</evidence>
<dbReference type="AlphaFoldDB" id="A0ABD5STQ3"/>
<dbReference type="GO" id="GO:0032259">
    <property type="term" value="P:methylation"/>
    <property type="evidence" value="ECO:0007669"/>
    <property type="project" value="UniProtKB-KW"/>
</dbReference>
<dbReference type="InterPro" id="IPR007318">
    <property type="entry name" value="Phopholipid_MeTrfase"/>
</dbReference>
<keyword evidence="4 5" id="KW-0472">Membrane</keyword>
<name>A0ABD5STQ3_9EURY</name>
<gene>
    <name evidence="6" type="ORF">ACFQE6_16395</name>
</gene>
<feature type="transmembrane region" description="Helical" evidence="5">
    <location>
        <begin position="12"/>
        <end position="31"/>
    </location>
</feature>
<protein>
    <submittedName>
        <fullName evidence="6">Methyltransferase family protein</fullName>
        <ecNumber evidence="6">2.1.1.100</ecNumber>
        <ecNumber evidence="6">2.1.1.334</ecNumber>
    </submittedName>
</protein>
<dbReference type="GO" id="GO:0012505">
    <property type="term" value="C:endomembrane system"/>
    <property type="evidence" value="ECO:0007669"/>
    <property type="project" value="UniProtKB-SubCell"/>
</dbReference>
<keyword evidence="3 5" id="KW-1133">Transmembrane helix</keyword>
<keyword evidence="7" id="KW-1185">Reference proteome</keyword>
<evidence type="ECO:0000313" key="7">
    <source>
        <dbReference type="Proteomes" id="UP001596383"/>
    </source>
</evidence>
<keyword evidence="6" id="KW-0808">Transferase</keyword>
<evidence type="ECO:0000256" key="2">
    <source>
        <dbReference type="ARBA" id="ARBA00022692"/>
    </source>
</evidence>
<evidence type="ECO:0000256" key="4">
    <source>
        <dbReference type="ARBA" id="ARBA00023136"/>
    </source>
</evidence>
<comment type="subcellular location">
    <subcellularLocation>
        <location evidence="1">Endomembrane system</location>
        <topology evidence="1">Multi-pass membrane protein</topology>
    </subcellularLocation>
</comment>
<keyword evidence="2 5" id="KW-0812">Transmembrane</keyword>
<comment type="caution">
    <text evidence="6">The sequence shown here is derived from an EMBL/GenBank/DDBJ whole genome shotgun (WGS) entry which is preliminary data.</text>
</comment>
<dbReference type="EMBL" id="JBHSWV010000257">
    <property type="protein sequence ID" value="MFC6766510.1"/>
    <property type="molecule type" value="Genomic_DNA"/>
</dbReference>
<feature type="transmembrane region" description="Helical" evidence="5">
    <location>
        <begin position="134"/>
        <end position="163"/>
    </location>
</feature>
<dbReference type="InterPro" id="IPR052527">
    <property type="entry name" value="Metal_cation-efflux_comp"/>
</dbReference>
<dbReference type="Gene3D" id="1.20.120.1630">
    <property type="match status" value="1"/>
</dbReference>
<organism evidence="6 7">
    <name type="scientific">Natrinema soli</name>
    <dbReference type="NCBI Taxonomy" id="1930624"/>
    <lineage>
        <taxon>Archaea</taxon>
        <taxon>Methanobacteriati</taxon>
        <taxon>Methanobacteriota</taxon>
        <taxon>Stenosarchaea group</taxon>
        <taxon>Halobacteria</taxon>
        <taxon>Halobacteriales</taxon>
        <taxon>Natrialbaceae</taxon>
        <taxon>Natrinema</taxon>
    </lineage>
</organism>
<evidence type="ECO:0000256" key="5">
    <source>
        <dbReference type="SAM" id="Phobius"/>
    </source>
</evidence>
<keyword evidence="6" id="KW-0489">Methyltransferase</keyword>
<dbReference type="Pfam" id="PF04191">
    <property type="entry name" value="PEMT"/>
    <property type="match status" value="1"/>
</dbReference>
<dbReference type="GO" id="GO:0004671">
    <property type="term" value="F:protein C-terminal S-isoprenylcysteine carboxyl O-methyltransferase activity"/>
    <property type="evidence" value="ECO:0007669"/>
    <property type="project" value="UniProtKB-EC"/>
</dbReference>
<dbReference type="PANTHER" id="PTHR43847">
    <property type="entry name" value="BLL3993 PROTEIN"/>
    <property type="match status" value="1"/>
</dbReference>
<reference evidence="6 7" key="1">
    <citation type="journal article" date="2019" name="Int. J. Syst. Evol. Microbiol.">
        <title>The Global Catalogue of Microorganisms (GCM) 10K type strain sequencing project: providing services to taxonomists for standard genome sequencing and annotation.</title>
        <authorList>
            <consortium name="The Broad Institute Genomics Platform"/>
            <consortium name="The Broad Institute Genome Sequencing Center for Infectious Disease"/>
            <person name="Wu L."/>
            <person name="Ma J."/>
        </authorList>
    </citation>
    <scope>NUCLEOTIDE SEQUENCE [LARGE SCALE GENOMIC DNA]</scope>
    <source>
        <strain evidence="6 7">LMG 29247</strain>
    </source>
</reference>
<dbReference type="RefSeq" id="WP_273739470.1">
    <property type="nucleotide sequence ID" value="NZ_JAQIVI010000257.1"/>
</dbReference>
<proteinExistence type="predicted"/>
<sequence>MSSPLYLEEPYLYVFIGALGVWIVSDLSIGVRYRDGAAAPQDEGSKRAIGIAVSGGVLGAALVPEVVTAPGLPHPRAVFWIGIGLVLFGVLVRQYAVRTLGEFFSLTVTAEENDTVVSSGPYRWVRHPSYTGGLAALIGIGIATGNWLSLGLVTVAGLLGYGYRIRVEERVLRETLGASYEAYAERTPYRLVPGLW</sequence>
<accession>A0ABD5STQ3</accession>
<feature type="transmembrane region" description="Helical" evidence="5">
    <location>
        <begin position="77"/>
        <end position="96"/>
    </location>
</feature>
<dbReference type="EC" id="2.1.1.334" evidence="6"/>
<dbReference type="Proteomes" id="UP001596383">
    <property type="component" value="Unassembled WGS sequence"/>
</dbReference>
<dbReference type="EC" id="2.1.1.100" evidence="6"/>
<evidence type="ECO:0000256" key="1">
    <source>
        <dbReference type="ARBA" id="ARBA00004127"/>
    </source>
</evidence>
<evidence type="ECO:0000256" key="3">
    <source>
        <dbReference type="ARBA" id="ARBA00022989"/>
    </source>
</evidence>
<dbReference type="PANTHER" id="PTHR43847:SF1">
    <property type="entry name" value="BLL3993 PROTEIN"/>
    <property type="match status" value="1"/>
</dbReference>